<feature type="compositionally biased region" description="Basic and acidic residues" evidence="1">
    <location>
        <begin position="106"/>
        <end position="140"/>
    </location>
</feature>
<feature type="region of interest" description="Disordered" evidence="1">
    <location>
        <begin position="511"/>
        <end position="539"/>
    </location>
</feature>
<protein>
    <submittedName>
        <fullName evidence="2">Uncharacterized protein</fullName>
    </submittedName>
</protein>
<accession>A0A7S3Q0E1</accession>
<feature type="compositionally biased region" description="Low complexity" evidence="1">
    <location>
        <begin position="13"/>
        <end position="30"/>
    </location>
</feature>
<name>A0A7S3Q0E1_9STRA</name>
<gene>
    <name evidence="2" type="ORF">CDEB00056_LOCUS6253</name>
</gene>
<evidence type="ECO:0000256" key="1">
    <source>
        <dbReference type="SAM" id="MobiDB-lite"/>
    </source>
</evidence>
<evidence type="ECO:0000313" key="2">
    <source>
        <dbReference type="EMBL" id="CAE0461412.1"/>
    </source>
</evidence>
<feature type="compositionally biased region" description="Basic and acidic residues" evidence="1">
    <location>
        <begin position="250"/>
        <end position="262"/>
    </location>
</feature>
<proteinExistence type="predicted"/>
<feature type="region of interest" description="Disordered" evidence="1">
    <location>
        <begin position="1"/>
        <end position="30"/>
    </location>
</feature>
<feature type="region of interest" description="Disordered" evidence="1">
    <location>
        <begin position="429"/>
        <end position="461"/>
    </location>
</feature>
<feature type="compositionally biased region" description="Polar residues" evidence="1">
    <location>
        <begin position="527"/>
        <end position="536"/>
    </location>
</feature>
<reference evidence="2" key="1">
    <citation type="submission" date="2021-01" db="EMBL/GenBank/DDBJ databases">
        <authorList>
            <person name="Corre E."/>
            <person name="Pelletier E."/>
            <person name="Niang G."/>
            <person name="Scheremetjew M."/>
            <person name="Finn R."/>
            <person name="Kale V."/>
            <person name="Holt S."/>
            <person name="Cochrane G."/>
            <person name="Meng A."/>
            <person name="Brown T."/>
            <person name="Cohen L."/>
        </authorList>
    </citation>
    <scope>NUCLEOTIDE SEQUENCE</scope>
    <source>
        <strain evidence="2">MM31A-1</strain>
    </source>
</reference>
<dbReference type="EMBL" id="HBIO01008215">
    <property type="protein sequence ID" value="CAE0461412.1"/>
    <property type="molecule type" value="Transcribed_RNA"/>
</dbReference>
<feature type="region of interest" description="Disordered" evidence="1">
    <location>
        <begin position="88"/>
        <end position="400"/>
    </location>
</feature>
<feature type="compositionally biased region" description="Basic and acidic residues" evidence="1">
    <location>
        <begin position="230"/>
        <end position="239"/>
    </location>
</feature>
<feature type="compositionally biased region" description="Basic and acidic residues" evidence="1">
    <location>
        <begin position="177"/>
        <end position="222"/>
    </location>
</feature>
<feature type="compositionally biased region" description="Basic residues" evidence="1">
    <location>
        <begin position="88"/>
        <end position="105"/>
    </location>
</feature>
<dbReference type="AlphaFoldDB" id="A0A7S3Q0E1"/>
<sequence>MISPKDGQYTPISSASATASAATMNSTSSTEIMIQRHKEEVKDLSENIHSFKKKGWIDEERATKYLRIIEHIAAGKKNPAEYGEKIFKMKKRMDKLRKEHSHSKKGKSDDKSRQRDTDKSNSRNENLRKDDANANAEAKKDSRKKLKTQVPHLSELRKESINSKNQGDSGQKKNMKKDRSDNTTRHRNTEKDKSQNGNLHIDDANAKTEVKKENRKIQHPRDSQNINTDTTKEISKKQGDGSQNGNVSKSKSDNKSRDRDSLRNGNVLSDDTNVKSERESRKKQKLQDPHLVDSEARQENSKKHEDQLRNENVFKSKSDNKTRHKDSSRNGNVHLDDANAESEKENRKKQKLQDLQPTNSEAGEEINKKHLNSSRNEDGVIDNINGSEAQKEKRKTNRDLPLNKNAVVNFQSTPTKEFAAMALHVQLKNDDSNDSTSNEEDHEGVSNGMPHNDSAGEWTGPIHQRDIPMIEQQEEDEQLRKNSSGKENMHPLKNVILRGQTDTTEIIQNAVSYSRTKSDPPEDYTPPRSQHVQSKSELNEKVHQGRYQGVNQLKDLHGIISHEETQKIFVEMCTFARMGFVQPPTCIECAYSCSSCDENPKCDNLVVWRQNAGEKHNLQPKTLEGNILFVTCSTAQAWMRGDKVHGKKWDSKDKLLVDI</sequence>
<organism evidence="2">
    <name type="scientific">Chaetoceros debilis</name>
    <dbReference type="NCBI Taxonomy" id="122233"/>
    <lineage>
        <taxon>Eukaryota</taxon>
        <taxon>Sar</taxon>
        <taxon>Stramenopiles</taxon>
        <taxon>Ochrophyta</taxon>
        <taxon>Bacillariophyta</taxon>
        <taxon>Coscinodiscophyceae</taxon>
        <taxon>Chaetocerotophycidae</taxon>
        <taxon>Chaetocerotales</taxon>
        <taxon>Chaetocerotaceae</taxon>
        <taxon>Chaetoceros</taxon>
    </lineage>
</organism>
<feature type="compositionally biased region" description="Basic and acidic residues" evidence="1">
    <location>
        <begin position="272"/>
        <end position="346"/>
    </location>
</feature>